<dbReference type="OrthoDB" id="3763456at2759"/>
<feature type="compositionally biased region" description="Polar residues" evidence="1">
    <location>
        <begin position="36"/>
        <end position="58"/>
    </location>
</feature>
<feature type="compositionally biased region" description="Low complexity" evidence="1">
    <location>
        <begin position="21"/>
        <end position="35"/>
    </location>
</feature>
<dbReference type="AlphaFoldDB" id="A0A8H7MKX7"/>
<reference evidence="2" key="2">
    <citation type="submission" date="2020-09" db="EMBL/GenBank/DDBJ databases">
        <title>Reference genome assembly for Australian Ascochyta lentis isolate Al4.</title>
        <authorList>
            <person name="Lee R.C."/>
            <person name="Farfan-Caceres L.M."/>
            <person name="Debler J.W."/>
            <person name="Williams A.H."/>
            <person name="Henares B.M."/>
        </authorList>
    </citation>
    <scope>NUCLEOTIDE SEQUENCE</scope>
    <source>
        <strain evidence="2">Al4</strain>
    </source>
</reference>
<gene>
    <name evidence="2" type="ORF">EKO04_003205</name>
</gene>
<sequence length="181" mass="20026">MDHSYHPSASTHTKPRGDNISCSTTTCFSTPTASPQKSLKTSHTPHTSSKAVVPQQASTRKKLLPARVHFNLHMSIHQDRYLASTSPSTSMTESGLWTLPGFDDDDDDSSKTSHLHHAPPPQRPRTPQSATSPTRHRHGTCFERESWALICGRYSDDEQAASDESGESVDEEFDVVLLSRE</sequence>
<keyword evidence="3" id="KW-1185">Reference proteome</keyword>
<proteinExistence type="predicted"/>
<feature type="region of interest" description="Disordered" evidence="1">
    <location>
        <begin position="157"/>
        <end position="181"/>
    </location>
</feature>
<reference evidence="2" key="1">
    <citation type="submission" date="2018-12" db="EMBL/GenBank/DDBJ databases">
        <authorList>
            <person name="Syme R.A."/>
            <person name="Farfan-Caceres L."/>
            <person name="Lichtenzveig J."/>
        </authorList>
    </citation>
    <scope>NUCLEOTIDE SEQUENCE</scope>
    <source>
        <strain evidence="2">Al4</strain>
    </source>
</reference>
<protein>
    <submittedName>
        <fullName evidence="2">Uncharacterized protein</fullName>
    </submittedName>
</protein>
<name>A0A8H7MKX7_9PLEO</name>
<evidence type="ECO:0000256" key="1">
    <source>
        <dbReference type="SAM" id="MobiDB-lite"/>
    </source>
</evidence>
<dbReference type="Proteomes" id="UP000651452">
    <property type="component" value="Unassembled WGS sequence"/>
</dbReference>
<evidence type="ECO:0000313" key="3">
    <source>
        <dbReference type="Proteomes" id="UP000651452"/>
    </source>
</evidence>
<feature type="region of interest" description="Disordered" evidence="1">
    <location>
        <begin position="85"/>
        <end position="140"/>
    </location>
</feature>
<dbReference type="EMBL" id="RZGK01000005">
    <property type="protein sequence ID" value="KAF9699278.1"/>
    <property type="molecule type" value="Genomic_DNA"/>
</dbReference>
<evidence type="ECO:0000313" key="2">
    <source>
        <dbReference type="EMBL" id="KAF9699278.1"/>
    </source>
</evidence>
<accession>A0A8H7MKX7</accession>
<feature type="region of interest" description="Disordered" evidence="1">
    <location>
        <begin position="1"/>
        <end position="59"/>
    </location>
</feature>
<comment type="caution">
    <text evidence="2">The sequence shown here is derived from an EMBL/GenBank/DDBJ whole genome shotgun (WGS) entry which is preliminary data.</text>
</comment>
<organism evidence="2 3">
    <name type="scientific">Ascochyta lentis</name>
    <dbReference type="NCBI Taxonomy" id="205686"/>
    <lineage>
        <taxon>Eukaryota</taxon>
        <taxon>Fungi</taxon>
        <taxon>Dikarya</taxon>
        <taxon>Ascomycota</taxon>
        <taxon>Pezizomycotina</taxon>
        <taxon>Dothideomycetes</taxon>
        <taxon>Pleosporomycetidae</taxon>
        <taxon>Pleosporales</taxon>
        <taxon>Pleosporineae</taxon>
        <taxon>Didymellaceae</taxon>
        <taxon>Ascochyta</taxon>
    </lineage>
</organism>
<feature type="compositionally biased region" description="Acidic residues" evidence="1">
    <location>
        <begin position="157"/>
        <end position="174"/>
    </location>
</feature>
<feature type="compositionally biased region" description="Polar residues" evidence="1">
    <location>
        <begin position="85"/>
        <end position="95"/>
    </location>
</feature>